<sequence>MPDDAAGGNDVVEDYVCTACPAGHAGKHCDRCAEGHFGDPTVPGERCRPCECAGGPCDPQTGRCLSCPRNTDGWRCEKCKAGHYGDPATGCEPCACSPVGALTPDSCDPDDGQCSCKPRFAGRTCERCEDGFGNVTAGCVACACSARGSRTASAAACDAVTGECTCRPGYAPPGCHACLAHHYNDPDTGCAGTCPRGDRGGACRLGNRDARNFAFWRAGLPTEDQRTLSGAVRRERRQPNARLRGLGGCARAGDEARGLRGTHS</sequence>
<evidence type="ECO:0000256" key="4">
    <source>
        <dbReference type="ARBA" id="ARBA00023180"/>
    </source>
</evidence>
<evidence type="ECO:0000256" key="1">
    <source>
        <dbReference type="ARBA" id="ARBA00022729"/>
    </source>
</evidence>
<dbReference type="GO" id="GO:0005604">
    <property type="term" value="C:basement membrane"/>
    <property type="evidence" value="ECO:0007669"/>
    <property type="project" value="UniProtKB-ARBA"/>
</dbReference>
<evidence type="ECO:0000256" key="2">
    <source>
        <dbReference type="ARBA" id="ARBA00022737"/>
    </source>
</evidence>
<gene>
    <name evidence="9" type="ORF">ONE63_009463</name>
</gene>
<dbReference type="PANTHER" id="PTHR10574:SF444">
    <property type="entry name" value="BASEMENT MEMBRANE-SPECIFIC HEPARAN SULFATE PROTEOGLYCAN CORE PROTEIN"/>
    <property type="match status" value="1"/>
</dbReference>
<evidence type="ECO:0000313" key="9">
    <source>
        <dbReference type="EMBL" id="KAJ1526313.1"/>
    </source>
</evidence>
<dbReference type="PRINTS" id="PR00011">
    <property type="entry name" value="EGFLAMININ"/>
</dbReference>
<dbReference type="Gene3D" id="2.10.25.10">
    <property type="entry name" value="Laminin"/>
    <property type="match status" value="4"/>
</dbReference>
<keyword evidence="1" id="KW-0732">Signal</keyword>
<dbReference type="EMBL" id="JAPTSV010000007">
    <property type="protein sequence ID" value="KAJ1526313.1"/>
    <property type="molecule type" value="Genomic_DNA"/>
</dbReference>
<dbReference type="CDD" id="cd00055">
    <property type="entry name" value="EGF_Lam"/>
    <property type="match status" value="3"/>
</dbReference>
<evidence type="ECO:0000256" key="3">
    <source>
        <dbReference type="ARBA" id="ARBA00023157"/>
    </source>
</evidence>
<feature type="disulfide bond" evidence="6">
    <location>
        <begin position="67"/>
        <end position="76"/>
    </location>
</feature>
<keyword evidence="4" id="KW-0325">Glycoprotein</keyword>
<organism evidence="9 10">
    <name type="scientific">Megalurothrips usitatus</name>
    <name type="common">bean blossom thrips</name>
    <dbReference type="NCBI Taxonomy" id="439358"/>
    <lineage>
        <taxon>Eukaryota</taxon>
        <taxon>Metazoa</taxon>
        <taxon>Ecdysozoa</taxon>
        <taxon>Arthropoda</taxon>
        <taxon>Hexapoda</taxon>
        <taxon>Insecta</taxon>
        <taxon>Pterygota</taxon>
        <taxon>Neoptera</taxon>
        <taxon>Paraneoptera</taxon>
        <taxon>Thysanoptera</taxon>
        <taxon>Terebrantia</taxon>
        <taxon>Thripoidea</taxon>
        <taxon>Thripidae</taxon>
        <taxon>Megalurothrips</taxon>
    </lineage>
</organism>
<evidence type="ECO:0000259" key="8">
    <source>
        <dbReference type="PROSITE" id="PS50027"/>
    </source>
</evidence>
<evidence type="ECO:0000256" key="6">
    <source>
        <dbReference type="PROSITE-ProRule" id="PRU00460"/>
    </source>
</evidence>
<keyword evidence="5 6" id="KW-0424">Laminin EGF-like domain</keyword>
<comment type="caution">
    <text evidence="9">The sequence shown here is derived from an EMBL/GenBank/DDBJ whole genome shotgun (WGS) entry which is preliminary data.</text>
</comment>
<keyword evidence="2" id="KW-0677">Repeat</keyword>
<feature type="disulfide bond" evidence="6">
    <location>
        <begin position="116"/>
        <end position="125"/>
    </location>
</feature>
<accession>A0AAV7XNT3</accession>
<dbReference type="Proteomes" id="UP001075354">
    <property type="component" value="Chromosome 7"/>
</dbReference>
<dbReference type="AlphaFoldDB" id="A0AAV7XNT3"/>
<dbReference type="PROSITE" id="PS01248">
    <property type="entry name" value="EGF_LAM_1"/>
    <property type="match status" value="2"/>
</dbReference>
<dbReference type="Pfam" id="PF00053">
    <property type="entry name" value="EGF_laminin"/>
    <property type="match status" value="4"/>
</dbReference>
<dbReference type="GO" id="GO:0009887">
    <property type="term" value="P:animal organ morphogenesis"/>
    <property type="evidence" value="ECO:0007669"/>
    <property type="project" value="TreeGrafter"/>
</dbReference>
<dbReference type="FunFam" id="2.10.25.10:FF:000082">
    <property type="entry name" value="Laminin subunit alpha 1"/>
    <property type="match status" value="1"/>
</dbReference>
<evidence type="ECO:0000313" key="10">
    <source>
        <dbReference type="Proteomes" id="UP001075354"/>
    </source>
</evidence>
<dbReference type="PANTHER" id="PTHR10574">
    <property type="entry name" value="NETRIN/LAMININ-RELATED"/>
    <property type="match status" value="1"/>
</dbReference>
<evidence type="ECO:0000256" key="5">
    <source>
        <dbReference type="ARBA" id="ARBA00023292"/>
    </source>
</evidence>
<proteinExistence type="predicted"/>
<dbReference type="FunFam" id="2.10.25.10:FF:000188">
    <property type="entry name" value="Laminin subunit gamma 2"/>
    <property type="match status" value="1"/>
</dbReference>
<dbReference type="SMART" id="SM00180">
    <property type="entry name" value="EGF_Lam"/>
    <property type="match status" value="4"/>
</dbReference>
<comment type="caution">
    <text evidence="6">Lacks conserved residue(s) required for the propagation of feature annotation.</text>
</comment>
<keyword evidence="10" id="KW-1185">Reference proteome</keyword>
<feature type="domain" description="Laminin EGF-like" evidence="8">
    <location>
        <begin position="94"/>
        <end position="141"/>
    </location>
</feature>
<dbReference type="GO" id="GO:0009888">
    <property type="term" value="P:tissue development"/>
    <property type="evidence" value="ECO:0007669"/>
    <property type="project" value="TreeGrafter"/>
</dbReference>
<dbReference type="GO" id="GO:0048731">
    <property type="term" value="P:system development"/>
    <property type="evidence" value="ECO:0007669"/>
    <property type="project" value="UniProtKB-ARBA"/>
</dbReference>
<evidence type="ECO:0000256" key="7">
    <source>
        <dbReference type="SAM" id="MobiDB-lite"/>
    </source>
</evidence>
<dbReference type="SUPFAM" id="SSF57196">
    <property type="entry name" value="EGF/Laminin"/>
    <property type="match status" value="3"/>
</dbReference>
<feature type="domain" description="Laminin EGF-like" evidence="8">
    <location>
        <begin position="50"/>
        <end position="93"/>
    </location>
</feature>
<keyword evidence="3 6" id="KW-1015">Disulfide bond</keyword>
<name>A0AAV7XNT3_9NEOP</name>
<reference evidence="9" key="1">
    <citation type="submission" date="2022-12" db="EMBL/GenBank/DDBJ databases">
        <title>Chromosome-level genome assembly of the bean flower thrips Megalurothrips usitatus.</title>
        <authorList>
            <person name="Ma L."/>
            <person name="Liu Q."/>
            <person name="Li H."/>
            <person name="Cai W."/>
        </authorList>
    </citation>
    <scope>NUCLEOTIDE SEQUENCE</scope>
    <source>
        <strain evidence="9">Cailab_2022a</strain>
    </source>
</reference>
<feature type="region of interest" description="Disordered" evidence="7">
    <location>
        <begin position="244"/>
        <end position="264"/>
    </location>
</feature>
<dbReference type="InterPro" id="IPR002049">
    <property type="entry name" value="LE_dom"/>
</dbReference>
<dbReference type="PROSITE" id="PS50027">
    <property type="entry name" value="EGF_LAM_2"/>
    <property type="match status" value="2"/>
</dbReference>
<protein>
    <recommendedName>
        <fullName evidence="8">Laminin EGF-like domain-containing protein</fullName>
    </recommendedName>
</protein>
<dbReference type="InterPro" id="IPR050440">
    <property type="entry name" value="Laminin/Netrin_ECM"/>
</dbReference>